<proteinExistence type="predicted"/>
<dbReference type="SUPFAM" id="SSF55920">
    <property type="entry name" value="Creatinase/aminopeptidase"/>
    <property type="match status" value="1"/>
</dbReference>
<dbReference type="AlphaFoldDB" id="A0A0G1MDU6"/>
<evidence type="ECO:0000259" key="1">
    <source>
        <dbReference type="Pfam" id="PF00557"/>
    </source>
</evidence>
<evidence type="ECO:0000313" key="3">
    <source>
        <dbReference type="Proteomes" id="UP000033999"/>
    </source>
</evidence>
<evidence type="ECO:0000313" key="2">
    <source>
        <dbReference type="EMBL" id="KKU06491.1"/>
    </source>
</evidence>
<dbReference type="Pfam" id="PF00557">
    <property type="entry name" value="Peptidase_M24"/>
    <property type="match status" value="1"/>
</dbReference>
<reference evidence="2 3" key="1">
    <citation type="journal article" date="2015" name="Nature">
        <title>rRNA introns, odd ribosomes, and small enigmatic genomes across a large radiation of phyla.</title>
        <authorList>
            <person name="Brown C.T."/>
            <person name="Hug L.A."/>
            <person name="Thomas B.C."/>
            <person name="Sharon I."/>
            <person name="Castelle C.J."/>
            <person name="Singh A."/>
            <person name="Wilkins M.J."/>
            <person name="Williams K.H."/>
            <person name="Banfield J.F."/>
        </authorList>
    </citation>
    <scope>NUCLEOTIDE SEQUENCE [LARGE SCALE GENOMIC DNA]</scope>
</reference>
<dbReference type="PATRIC" id="fig|1619041.3.peg.818"/>
<accession>A0A0G1MDU6</accession>
<feature type="domain" description="Peptidase M24" evidence="1">
    <location>
        <begin position="10"/>
        <end position="227"/>
    </location>
</feature>
<dbReference type="Gene3D" id="3.90.230.10">
    <property type="entry name" value="Creatinase/methionine aminopeptidase superfamily"/>
    <property type="match status" value="1"/>
</dbReference>
<sequence length="246" mass="27853">MVWTDKQIGKHREVADILEGIVAEAFLFIAKEKTVTEKSVQKFILRKYSEYNLKSCMGLPIVAFNEHSAVPHYAIGKQPAVLKPNTLILIDIWARSKKKNYPYADITWMGYYGKTLPKKIQRAFDTVLKSRDAALGFIKNNLKKGILPEGRVVNEKANAIIRKAGYGKYILHSTGHSIGFRSPHGADKNINKKGDGPLKQNLGYTIEPGIYIPGEFGIRSEIDFYIDKKMKLHITTGLQKKMVFIR</sequence>
<dbReference type="PANTHER" id="PTHR46112:SF3">
    <property type="entry name" value="AMINOPEPTIDASE YPDF"/>
    <property type="match status" value="1"/>
</dbReference>
<organism evidence="2 3">
    <name type="scientific">Candidatus Magasanikbacteria bacterium GW2011_GWA2_45_39</name>
    <dbReference type="NCBI Taxonomy" id="1619041"/>
    <lineage>
        <taxon>Bacteria</taxon>
        <taxon>Candidatus Magasanikiibacteriota</taxon>
    </lineage>
</organism>
<dbReference type="InterPro" id="IPR036005">
    <property type="entry name" value="Creatinase/aminopeptidase-like"/>
</dbReference>
<dbReference type="InterPro" id="IPR000994">
    <property type="entry name" value="Pept_M24"/>
</dbReference>
<protein>
    <submittedName>
        <fullName evidence="2">Peptidase M24</fullName>
    </submittedName>
</protein>
<dbReference type="Proteomes" id="UP000033999">
    <property type="component" value="Unassembled WGS sequence"/>
</dbReference>
<gene>
    <name evidence="2" type="ORF">UX10_C0031G0012</name>
</gene>
<comment type="caution">
    <text evidence="2">The sequence shown here is derived from an EMBL/GenBank/DDBJ whole genome shotgun (WGS) entry which is preliminary data.</text>
</comment>
<dbReference type="InterPro" id="IPR050659">
    <property type="entry name" value="Peptidase_M24B"/>
</dbReference>
<name>A0A0G1MDU6_9BACT</name>
<dbReference type="PANTHER" id="PTHR46112">
    <property type="entry name" value="AMINOPEPTIDASE"/>
    <property type="match status" value="1"/>
</dbReference>
<dbReference type="EMBL" id="LCKX01000031">
    <property type="protein sequence ID" value="KKU06491.1"/>
    <property type="molecule type" value="Genomic_DNA"/>
</dbReference>